<feature type="non-terminal residue" evidence="2">
    <location>
        <position position="1"/>
    </location>
</feature>
<dbReference type="PANTHER" id="PTHR32133">
    <property type="entry name" value="OS07G0120400 PROTEIN"/>
    <property type="match status" value="1"/>
</dbReference>
<dbReference type="Proteomes" id="UP000324897">
    <property type="component" value="Chromosome 7"/>
</dbReference>
<keyword evidence="3" id="KW-1185">Reference proteome</keyword>
<dbReference type="OrthoDB" id="684892at2759"/>
<protein>
    <recommendedName>
        <fullName evidence="1">F-box domain-containing protein</fullName>
    </recommendedName>
</protein>
<dbReference type="SMART" id="SM00256">
    <property type="entry name" value="FBOX"/>
    <property type="match status" value="1"/>
</dbReference>
<dbReference type="InterPro" id="IPR001810">
    <property type="entry name" value="F-box_dom"/>
</dbReference>
<organism evidence="2 3">
    <name type="scientific">Eragrostis curvula</name>
    <name type="common">weeping love grass</name>
    <dbReference type="NCBI Taxonomy" id="38414"/>
    <lineage>
        <taxon>Eukaryota</taxon>
        <taxon>Viridiplantae</taxon>
        <taxon>Streptophyta</taxon>
        <taxon>Embryophyta</taxon>
        <taxon>Tracheophyta</taxon>
        <taxon>Spermatophyta</taxon>
        <taxon>Magnoliopsida</taxon>
        <taxon>Liliopsida</taxon>
        <taxon>Poales</taxon>
        <taxon>Poaceae</taxon>
        <taxon>PACMAD clade</taxon>
        <taxon>Chloridoideae</taxon>
        <taxon>Eragrostideae</taxon>
        <taxon>Eragrostidinae</taxon>
        <taxon>Eragrostis</taxon>
    </lineage>
</organism>
<dbReference type="InterPro" id="IPR036047">
    <property type="entry name" value="F-box-like_dom_sf"/>
</dbReference>
<evidence type="ECO:0000313" key="3">
    <source>
        <dbReference type="Proteomes" id="UP000324897"/>
    </source>
</evidence>
<gene>
    <name evidence="2" type="ORF">EJB05_34144</name>
</gene>
<evidence type="ECO:0000313" key="2">
    <source>
        <dbReference type="EMBL" id="TVU18075.1"/>
    </source>
</evidence>
<reference evidence="2 3" key="1">
    <citation type="journal article" date="2019" name="Sci. Rep.">
        <title>A high-quality genome of Eragrostis curvula grass provides insights into Poaceae evolution and supports new strategies to enhance forage quality.</title>
        <authorList>
            <person name="Carballo J."/>
            <person name="Santos B.A.C.M."/>
            <person name="Zappacosta D."/>
            <person name="Garbus I."/>
            <person name="Selva J.P."/>
            <person name="Gallo C.A."/>
            <person name="Diaz A."/>
            <person name="Albertini E."/>
            <person name="Caccamo M."/>
            <person name="Echenique V."/>
        </authorList>
    </citation>
    <scope>NUCLEOTIDE SEQUENCE [LARGE SCALE GENOMIC DNA]</scope>
    <source>
        <strain evidence="3">cv. Victoria</strain>
        <tissue evidence="2">Leaf</tissue>
    </source>
</reference>
<accession>A0A5J9U3F0</accession>
<dbReference type="PANTHER" id="PTHR32133:SF392">
    <property type="entry name" value="F-BOX DOMAIN-CONTAINING PROTEIN"/>
    <property type="match status" value="1"/>
</dbReference>
<comment type="caution">
    <text evidence="2">The sequence shown here is derived from an EMBL/GenBank/DDBJ whole genome shotgun (WGS) entry which is preliminary data.</text>
</comment>
<dbReference type="EMBL" id="RWGY01000029">
    <property type="protein sequence ID" value="TVU18075.1"/>
    <property type="molecule type" value="Genomic_DNA"/>
</dbReference>
<dbReference type="AlphaFoldDB" id="A0A5J9U3F0"/>
<dbReference type="Gramene" id="TVU18075">
    <property type="protein sequence ID" value="TVU18075"/>
    <property type="gene ID" value="EJB05_34144"/>
</dbReference>
<dbReference type="SUPFAM" id="SSF81383">
    <property type="entry name" value="F-box domain"/>
    <property type="match status" value="1"/>
</dbReference>
<dbReference type="Gene3D" id="1.20.1280.50">
    <property type="match status" value="1"/>
</dbReference>
<name>A0A5J9U3F0_9POAL</name>
<feature type="domain" description="F-box" evidence="1">
    <location>
        <begin position="1"/>
        <end position="50"/>
    </location>
</feature>
<proteinExistence type="predicted"/>
<sequence length="135" mass="15351">MLPPPELPDDVLDDILLRLPLDDPAFLHRASLVCKRWRRVLADPAFHRDRGALHRRPSFLGLLHVVSKDMPFCSRFVPNDPTSHCPVARDLPGWLVLDCRHGRALFATARQSLGTMVTIDIIVWDPLTGEELMRT</sequence>
<evidence type="ECO:0000259" key="1">
    <source>
        <dbReference type="PROSITE" id="PS50181"/>
    </source>
</evidence>
<dbReference type="PROSITE" id="PS50181">
    <property type="entry name" value="FBOX"/>
    <property type="match status" value="1"/>
</dbReference>
<dbReference type="Pfam" id="PF00646">
    <property type="entry name" value="F-box"/>
    <property type="match status" value="1"/>
</dbReference>